<accession>A0ABN8PQF2</accession>
<comment type="caution">
    <text evidence="1">The sequence shown here is derived from an EMBL/GenBank/DDBJ whole genome shotgun (WGS) entry which is preliminary data.</text>
</comment>
<keyword evidence="2" id="KW-1185">Reference proteome</keyword>
<protein>
    <submittedName>
        <fullName evidence="1">Uncharacterized protein</fullName>
    </submittedName>
</protein>
<proteinExistence type="predicted"/>
<evidence type="ECO:0000313" key="1">
    <source>
        <dbReference type="EMBL" id="CAH3148218.1"/>
    </source>
</evidence>
<dbReference type="EMBL" id="CALNXK010000083">
    <property type="protein sequence ID" value="CAH3148218.1"/>
    <property type="molecule type" value="Genomic_DNA"/>
</dbReference>
<evidence type="ECO:0000313" key="2">
    <source>
        <dbReference type="Proteomes" id="UP001159405"/>
    </source>
</evidence>
<sequence length="173" mass="19577">MDHGLPVWDPRQDDNKSVHGVAIHVTKHSEALSVSSQKKSLKRALVSKVKLDLARARPKEDAEAARVAHEYKQRMELERLEEEATLAELEWKIEMDNLTESKLSPVVSSALNTSTFIVNKQSHSTPVTSEYVTRDGFNSQPSAVYGFQQTLSRLTLNRVFSLKNFGIWRIMGQ</sequence>
<dbReference type="Proteomes" id="UP001159405">
    <property type="component" value="Unassembled WGS sequence"/>
</dbReference>
<name>A0ABN8PQF2_9CNID</name>
<gene>
    <name evidence="1" type="ORF">PLOB_00046497</name>
</gene>
<organism evidence="1 2">
    <name type="scientific">Porites lobata</name>
    <dbReference type="NCBI Taxonomy" id="104759"/>
    <lineage>
        <taxon>Eukaryota</taxon>
        <taxon>Metazoa</taxon>
        <taxon>Cnidaria</taxon>
        <taxon>Anthozoa</taxon>
        <taxon>Hexacorallia</taxon>
        <taxon>Scleractinia</taxon>
        <taxon>Fungiina</taxon>
        <taxon>Poritidae</taxon>
        <taxon>Porites</taxon>
    </lineage>
</organism>
<reference evidence="1 2" key="1">
    <citation type="submission" date="2022-05" db="EMBL/GenBank/DDBJ databases">
        <authorList>
            <consortium name="Genoscope - CEA"/>
            <person name="William W."/>
        </authorList>
    </citation>
    <scope>NUCLEOTIDE SEQUENCE [LARGE SCALE GENOMIC DNA]</scope>
</reference>